<gene>
    <name evidence="1" type="ORF">O181_087321</name>
</gene>
<proteinExistence type="predicted"/>
<dbReference type="AlphaFoldDB" id="A0A9Q3IPG5"/>
<sequence length="104" mass="12148">MPSTFSKPNVKRPSQPQFVCQHFLSVQFFFSSFKHLWKPYVQSVSTASTGFYLILVLRSSPYKVERVLSQPWRMTLLYWCCGDSNLTPGRISHQSSVIDFRSHR</sequence>
<keyword evidence="2" id="KW-1185">Reference proteome</keyword>
<accession>A0A9Q3IPG5</accession>
<evidence type="ECO:0000313" key="2">
    <source>
        <dbReference type="Proteomes" id="UP000765509"/>
    </source>
</evidence>
<evidence type="ECO:0000313" key="1">
    <source>
        <dbReference type="EMBL" id="MBW0547606.1"/>
    </source>
</evidence>
<dbReference type="EMBL" id="AVOT02052684">
    <property type="protein sequence ID" value="MBW0547606.1"/>
    <property type="molecule type" value="Genomic_DNA"/>
</dbReference>
<reference evidence="1" key="1">
    <citation type="submission" date="2021-03" db="EMBL/GenBank/DDBJ databases">
        <title>Draft genome sequence of rust myrtle Austropuccinia psidii MF-1, a brazilian biotype.</title>
        <authorList>
            <person name="Quecine M.C."/>
            <person name="Pachon D.M.R."/>
            <person name="Bonatelli M.L."/>
            <person name="Correr F.H."/>
            <person name="Franceschini L.M."/>
            <person name="Leite T.F."/>
            <person name="Margarido G.R.A."/>
            <person name="Almeida C.A."/>
            <person name="Ferrarezi J.A."/>
            <person name="Labate C.A."/>
        </authorList>
    </citation>
    <scope>NUCLEOTIDE SEQUENCE</scope>
    <source>
        <strain evidence="1">MF-1</strain>
    </source>
</reference>
<dbReference type="Proteomes" id="UP000765509">
    <property type="component" value="Unassembled WGS sequence"/>
</dbReference>
<name>A0A9Q3IPG5_9BASI</name>
<feature type="non-terminal residue" evidence="1">
    <location>
        <position position="104"/>
    </location>
</feature>
<comment type="caution">
    <text evidence="1">The sequence shown here is derived from an EMBL/GenBank/DDBJ whole genome shotgun (WGS) entry which is preliminary data.</text>
</comment>
<organism evidence="1 2">
    <name type="scientific">Austropuccinia psidii MF-1</name>
    <dbReference type="NCBI Taxonomy" id="1389203"/>
    <lineage>
        <taxon>Eukaryota</taxon>
        <taxon>Fungi</taxon>
        <taxon>Dikarya</taxon>
        <taxon>Basidiomycota</taxon>
        <taxon>Pucciniomycotina</taxon>
        <taxon>Pucciniomycetes</taxon>
        <taxon>Pucciniales</taxon>
        <taxon>Sphaerophragmiaceae</taxon>
        <taxon>Austropuccinia</taxon>
    </lineage>
</organism>
<protein>
    <submittedName>
        <fullName evidence="1">Uncharacterized protein</fullName>
    </submittedName>
</protein>